<evidence type="ECO:0000313" key="2">
    <source>
        <dbReference type="Proteomes" id="UP000671914"/>
    </source>
</evidence>
<sequence length="141" mass="14744">MAIGFAGCAATSEPVIPTPDALSSAEADALIDAAIEQSWKAYGPPGQERPDVPLIRTIELDEWGSVMAPCMREQGFDVSIGAGGGMQSGDVANEQLDAYNLAMFVCEASYPLDPKYSATLNEAQRAYLALRRSGGGEVSGA</sequence>
<reference evidence="1" key="1">
    <citation type="submission" date="2021-03" db="EMBL/GenBank/DDBJ databases">
        <title>Agromyces archimandritus sp. nov., isolated from the cockroach Archimandrita tessellata.</title>
        <authorList>
            <person name="Guzman J."/>
            <person name="Ortuzar M."/>
            <person name="Poehlein A."/>
            <person name="Daniel R."/>
            <person name="Trujillo M."/>
            <person name="Vilcinskas A."/>
        </authorList>
    </citation>
    <scope>NUCLEOTIDE SEQUENCE</scope>
    <source>
        <strain evidence="1">G127AT</strain>
    </source>
</reference>
<dbReference type="AlphaFoldDB" id="A0A975IMF0"/>
<organism evidence="1 2">
    <name type="scientific">Agromyces archimandritae</name>
    <dbReference type="NCBI Taxonomy" id="2781962"/>
    <lineage>
        <taxon>Bacteria</taxon>
        <taxon>Bacillati</taxon>
        <taxon>Actinomycetota</taxon>
        <taxon>Actinomycetes</taxon>
        <taxon>Micrococcales</taxon>
        <taxon>Microbacteriaceae</taxon>
        <taxon>Agromyces</taxon>
    </lineage>
</organism>
<dbReference type="EMBL" id="CP071696">
    <property type="protein sequence ID" value="QTX03380.1"/>
    <property type="molecule type" value="Genomic_DNA"/>
</dbReference>
<evidence type="ECO:0000313" key="1">
    <source>
        <dbReference type="EMBL" id="QTX03380.1"/>
    </source>
</evidence>
<gene>
    <name evidence="1" type="ORF">G127AT_08295</name>
</gene>
<name>A0A975IMF0_9MICO</name>
<dbReference type="KEGG" id="aarc:G127AT_08295"/>
<accession>A0A975IMF0</accession>
<keyword evidence="2" id="KW-1185">Reference proteome</keyword>
<dbReference type="Proteomes" id="UP000671914">
    <property type="component" value="Chromosome"/>
</dbReference>
<dbReference type="RefSeq" id="WP_210895900.1">
    <property type="nucleotide sequence ID" value="NZ_CP071696.1"/>
</dbReference>
<protein>
    <submittedName>
        <fullName evidence="1">Uncharacterized protein</fullName>
    </submittedName>
</protein>
<proteinExistence type="predicted"/>